<feature type="domain" description="Anaphase-promoting complex subunit 5" evidence="8">
    <location>
        <begin position="894"/>
        <end position="985"/>
    </location>
</feature>
<evidence type="ECO:0000313" key="10">
    <source>
        <dbReference type="Proteomes" id="UP000014064"/>
    </source>
</evidence>
<keyword evidence="10" id="KW-1185">Reference proteome</keyword>
<dbReference type="RefSeq" id="XP_009268325.1">
    <property type="nucleotide sequence ID" value="XM_009270050.1"/>
</dbReference>
<feature type="region of interest" description="Disordered" evidence="7">
    <location>
        <begin position="240"/>
        <end position="326"/>
    </location>
</feature>
<evidence type="ECO:0000256" key="2">
    <source>
        <dbReference type="ARBA" id="ARBA00016066"/>
    </source>
</evidence>
<evidence type="ECO:0000256" key="6">
    <source>
        <dbReference type="ARBA" id="ARBA00023306"/>
    </source>
</evidence>
<dbReference type="HOGENOM" id="CLU_257686_0_0_1"/>
<organism evidence="9 10">
    <name type="scientific">Wallemia ichthyophaga (strain EXF-994 / CBS 113033)</name>
    <dbReference type="NCBI Taxonomy" id="1299270"/>
    <lineage>
        <taxon>Eukaryota</taxon>
        <taxon>Fungi</taxon>
        <taxon>Dikarya</taxon>
        <taxon>Basidiomycota</taxon>
        <taxon>Wallemiomycotina</taxon>
        <taxon>Wallemiomycetes</taxon>
        <taxon>Wallemiales</taxon>
        <taxon>Wallemiaceae</taxon>
        <taxon>Wallemia</taxon>
    </lineage>
</organism>
<evidence type="ECO:0000256" key="3">
    <source>
        <dbReference type="ARBA" id="ARBA00022618"/>
    </source>
</evidence>
<evidence type="ECO:0000256" key="1">
    <source>
        <dbReference type="ARBA" id="ARBA00007450"/>
    </source>
</evidence>
<dbReference type="KEGG" id="wic:J056_004860"/>
<evidence type="ECO:0000256" key="4">
    <source>
        <dbReference type="ARBA" id="ARBA00022776"/>
    </source>
</evidence>
<dbReference type="eggNOG" id="ENOG502S6XD">
    <property type="taxonomic scope" value="Eukaryota"/>
</dbReference>
<reference evidence="10" key="1">
    <citation type="journal article" date="2013" name="BMC Genomics">
        <title>Genome and transcriptome sequencing of the halophilic fungus Wallemia ichthyophaga: haloadaptations present and absent.</title>
        <authorList>
            <person name="Zajc J."/>
            <person name="Liu Y."/>
            <person name="Dai W."/>
            <person name="Yang Z."/>
            <person name="Hu J."/>
            <person name="Gostincar C."/>
            <person name="Gunde-Cimerman N."/>
        </authorList>
    </citation>
    <scope>NUCLEOTIDE SEQUENCE [LARGE SCALE GENOMIC DNA]</scope>
    <source>
        <strain evidence="10">EXF-994 / CBS 113033</strain>
    </source>
</reference>
<dbReference type="InterPro" id="IPR037679">
    <property type="entry name" value="Apc5"/>
</dbReference>
<proteinExistence type="inferred from homology"/>
<dbReference type="PANTHER" id="PTHR12830">
    <property type="entry name" value="ANAPHASE-PROMOTING COMPLEX SUBUNIT 5"/>
    <property type="match status" value="1"/>
</dbReference>
<sequence>MSDDDIEDFDLDPETLNKIAATEAHFLASQKPKPFDSPIDVPSPDDPPPRKLTRRTGPSISNTLARSAQRLDIPKPSKPASAFRNPLATDNQHNGEDGSLDLDNKSFGASAQARSTPAFNVEPVRATSAVSAAAPSSRGSSGSGLAVEIARLRRQHDEEMEKRMQTSNQLNAQYEINFRAQGEIETVRRQALKDQEELKTQREKLRMENMRLIALNSELNKKSEANNEKMEVNMMFKQHEAETSELSRSRISTASPEKTQRRQPRPPLEGFSDFHDSFAAASPSSHTRSKTTAPHAIHKPATARANAKANGNIGKTRINRDGDDMDWESEQPFLQKSKEISAEKAGVSNVWTEITQLIFSHICCYPSISTKAYRQLTLQLILNAPFDENAVARDVERYNKASIKLLETFGETVMEFDQGDAINKVVKSLNVFVQVFLNCQMLSHLAETLALLASLVYAHENILGCLLDPSSGREGVSLVSSIIDLILAHLKPGKSIKGVEESNEPELIVEEVIKDNLTDCVLNLLEIIVLQSQDIYPNKLTPLLINSEALQIPLLPSQKWWCVHRWTRFLLFASAHRLLTVGILNQPRSNQVPSAENGYNATLLSMLSGYLTTRHGGMTALDTHHHQLLILSLLHTVSVDDDTVLTTLADSKVLIPSLINLLAKDSGMLWNEDSVMLYPSEMEYSTEMVVDRIIPTLHLLHKLIITTNEAKLAQKLQNNRASFQHMCIVSLGRIAFAQCPDFLSETYKEDMEYLSETDKVEHNWKNLLSDSLDLDNSRTLYSQLREFPSRITTVNDLDDFYKDIFNLIQPMADGIYQDHQIDPFSLFGLFIRKAYSTKSNLTFEGSIDLLNAFQAFISTDTSVSQVGQYEHQLLSWSSSEVDEIIPRRVEAFNEFQTAFNKSDIHSGSDSLRKFFDYRPSSINSDTITGSGSHQHALLSLASFFISQGVIEEARRVLNESLTMSRISKDIETLNGCNRLLRQLDRKLACPDPHAKSLASDDITVMDELFDIRVAIGNGDKLSELMTRSTRALVRLDEASALDKVDASLQTWAAVNAAIWELAGIKSIRDIYQKLATHGDTWHTSAQLTTRINISNQYAQNGDYTRALQCLFDEKLLSEINLVEYATWTEGVWAVLRRRSQRMNQHRKGPASAASSEVGMIGRIDGLISQCIASDGNRDLALEHLLLAFKMADTRQYFPLKLRAFVELVGMETRYQYGIDVGDSDGMFERAIHSPDRAVQARACAIYAEKAIADDDMRMAGALLIKAEHIYEKLQDATRRCDCLYALAGVWDRCGDSAKRDMVVETLVAVEEECESKSPGAVNSVRDKVHDKVHDVVSSLIQQWGIVIALRA</sequence>
<keyword evidence="3" id="KW-0132">Cell division</keyword>
<keyword evidence="5" id="KW-0833">Ubl conjugation pathway</keyword>
<evidence type="ECO:0000256" key="7">
    <source>
        <dbReference type="SAM" id="MobiDB-lite"/>
    </source>
</evidence>
<feature type="compositionally biased region" description="Polar residues" evidence="7">
    <location>
        <begin position="107"/>
        <end position="118"/>
    </location>
</feature>
<dbReference type="Pfam" id="PF12862">
    <property type="entry name" value="ANAPC5"/>
    <property type="match status" value="1"/>
</dbReference>
<dbReference type="OrthoDB" id="3366922at2759"/>
<dbReference type="EMBL" id="KE007232">
    <property type="protein sequence ID" value="EOR01048.1"/>
    <property type="molecule type" value="Genomic_DNA"/>
</dbReference>
<feature type="compositionally biased region" description="Polar residues" evidence="7">
    <location>
        <begin position="282"/>
        <end position="292"/>
    </location>
</feature>
<protein>
    <recommendedName>
        <fullName evidence="2">Anaphase-promoting complex subunit 5</fullName>
    </recommendedName>
</protein>
<dbReference type="GO" id="GO:0031145">
    <property type="term" value="P:anaphase-promoting complex-dependent catabolic process"/>
    <property type="evidence" value="ECO:0007669"/>
    <property type="project" value="TreeGrafter"/>
</dbReference>
<keyword evidence="6" id="KW-0131">Cell cycle</keyword>
<dbReference type="GO" id="GO:0070979">
    <property type="term" value="P:protein K11-linked ubiquitination"/>
    <property type="evidence" value="ECO:0007669"/>
    <property type="project" value="TreeGrafter"/>
</dbReference>
<dbReference type="GO" id="GO:0045842">
    <property type="term" value="P:positive regulation of mitotic metaphase/anaphase transition"/>
    <property type="evidence" value="ECO:0007669"/>
    <property type="project" value="TreeGrafter"/>
</dbReference>
<keyword evidence="4" id="KW-0498">Mitosis</keyword>
<dbReference type="GeneID" id="20377812"/>
<gene>
    <name evidence="9" type="ORF">J056_004860</name>
</gene>
<dbReference type="GO" id="GO:0051301">
    <property type="term" value="P:cell division"/>
    <property type="evidence" value="ECO:0007669"/>
    <property type="project" value="UniProtKB-KW"/>
</dbReference>
<dbReference type="Proteomes" id="UP000014064">
    <property type="component" value="Unassembled WGS sequence"/>
</dbReference>
<comment type="similarity">
    <text evidence="1">Belongs to the APC5 family.</text>
</comment>
<feature type="region of interest" description="Disordered" evidence="7">
    <location>
        <begin position="28"/>
        <end position="120"/>
    </location>
</feature>
<dbReference type="InterPro" id="IPR026000">
    <property type="entry name" value="Apc5_dom"/>
</dbReference>
<feature type="compositionally biased region" description="Polar residues" evidence="7">
    <location>
        <begin position="56"/>
        <end position="66"/>
    </location>
</feature>
<dbReference type="GO" id="GO:0005680">
    <property type="term" value="C:anaphase-promoting complex"/>
    <property type="evidence" value="ECO:0007669"/>
    <property type="project" value="InterPro"/>
</dbReference>
<accession>R9AFR9</accession>
<evidence type="ECO:0000313" key="9">
    <source>
        <dbReference type="EMBL" id="EOR01048.1"/>
    </source>
</evidence>
<evidence type="ECO:0000256" key="5">
    <source>
        <dbReference type="ARBA" id="ARBA00022786"/>
    </source>
</evidence>
<name>R9AFR9_WALI9</name>
<dbReference type="PANTHER" id="PTHR12830:SF9">
    <property type="entry name" value="ANAPHASE-PROMOTING COMPLEX SUBUNIT 5"/>
    <property type="match status" value="1"/>
</dbReference>
<evidence type="ECO:0000259" key="8">
    <source>
        <dbReference type="Pfam" id="PF12862"/>
    </source>
</evidence>